<sequence length="113" mass="13298">MAEIKTLHLVPREGMQVSEKPSVVRVRFGDGYEQRRPTGLNARLKTFQAVFRVTDEPTRRWLDEFLSWHGGYRAFLWRPPKHNLTVRVVCREWSVTDNARHSDFSCTIEQVVN</sequence>
<reference evidence="5 9" key="4">
    <citation type="submission" date="2019-10" db="EMBL/GenBank/DDBJ databases">
        <title>Comparative genomic analysis of antimicrobial resistant Escherichia coli of diverse origin.</title>
        <authorList>
            <person name="Ghatak S."/>
            <person name="Milton A.P."/>
            <person name="Rhetso K."/>
            <person name="Purkait D."/>
            <person name="Das S."/>
            <person name="Puro K.-U."/>
            <person name="Shakuntala I."/>
            <person name="Sen A."/>
            <person name="Sanjukta R."/>
            <person name="Priya G.B."/>
            <person name="Mawlong M."/>
            <person name="Lyngdoh V."/>
            <person name="Rynghang J."/>
            <person name="Mawphlang B.L."/>
        </authorList>
    </citation>
    <scope>NUCLEOTIDE SEQUENCE [LARGE SCALE GENOMIC DNA]</scope>
    <source>
        <strain evidence="5 9">SE161</strain>
    </source>
</reference>
<evidence type="ECO:0000313" key="2">
    <source>
        <dbReference type="EMBL" id="EMJ5256846.1"/>
    </source>
</evidence>
<dbReference type="Proteomes" id="UP001180189">
    <property type="component" value="Chromosome"/>
</dbReference>
<evidence type="ECO:0000313" key="7">
    <source>
        <dbReference type="EMBL" id="WLM97963.1"/>
    </source>
</evidence>
<dbReference type="Proteomes" id="UP001173661">
    <property type="component" value="Unassembled WGS sequence"/>
</dbReference>
<reference evidence="3" key="5">
    <citation type="submission" date="2019-12" db="EMBL/GenBank/DDBJ databases">
        <authorList>
            <consortium name="NCBI Pathogen Detection Project"/>
        </authorList>
    </citation>
    <scope>NUCLEOTIDE SEQUENCE</scope>
    <source>
        <strain evidence="3">EC00763</strain>
    </source>
</reference>
<dbReference type="EMBL" id="SCJN01000051">
    <property type="protein sequence ID" value="RXD16784.1"/>
    <property type="molecule type" value="Genomic_DNA"/>
</dbReference>
<protein>
    <submittedName>
        <fullName evidence="6">Phage tail protein</fullName>
    </submittedName>
</protein>
<evidence type="ECO:0000313" key="1">
    <source>
        <dbReference type="EMBL" id="EGE1990304.1"/>
    </source>
</evidence>
<dbReference type="EMBL" id="AAVTXU010000128">
    <property type="protein sequence ID" value="EGE1990304.1"/>
    <property type="molecule type" value="Genomic_DNA"/>
</dbReference>
<evidence type="ECO:0000313" key="5">
    <source>
        <dbReference type="EMBL" id="MTE92703.1"/>
    </source>
</evidence>
<accession>A0A066T1N1</accession>
<reference evidence="2" key="8">
    <citation type="submission" date="2024-02" db="EMBL/GenBank/DDBJ databases">
        <authorList>
            <consortium name="Clinical and Environmental Microbiology Branch: Whole genome sequencing antimicrobial resistance pathogens in the healthcare setting"/>
        </authorList>
    </citation>
    <scope>NUCLEOTIDE SEQUENCE</scope>
    <source>
        <strain evidence="2">1924188</strain>
    </source>
</reference>
<dbReference type="EMBL" id="ABONVU020000035">
    <property type="protein sequence ID" value="EMJ5256846.1"/>
    <property type="molecule type" value="Genomic_DNA"/>
</dbReference>
<evidence type="ECO:0000313" key="6">
    <source>
        <dbReference type="EMBL" id="RXD16784.1"/>
    </source>
</evidence>
<dbReference type="InterPro" id="IPR010265">
    <property type="entry name" value="Phage_lambda_TipM"/>
</dbReference>
<reference evidence="7" key="6">
    <citation type="journal article" date="2023" name="Microorganisms">
        <title>Comparative Genomic Analysis of ST131 Subclade C2 of ESBL-Producing E. coli Isolates from Patients with Recurrent and Sporadic Urinary Tract Infections.</title>
        <authorList>
            <person name="Jaen-Luchoro D."/>
            <person name="Kahnamouei A."/>
            <person name="Yazdanshenas S."/>
            <person name="Lindblom A."/>
            <person name="Samuelsson E."/>
            <person name="Ahren C."/>
            <person name="Karami N."/>
        </authorList>
    </citation>
    <scope>NUCLEOTIDE SEQUENCE</scope>
    <source>
        <strain evidence="7">S7</strain>
    </source>
</reference>
<evidence type="ECO:0000313" key="3">
    <source>
        <dbReference type="EMBL" id="HAH4526763.1"/>
    </source>
</evidence>
<gene>
    <name evidence="1" type="ORF">DL968_22375</name>
    <name evidence="6" type="ORF">EPS76_08890</name>
    <name evidence="5" type="ORF">F9B07_29105</name>
    <name evidence="3" type="ORF">GRC73_22675</name>
    <name evidence="7" type="ORF">OGM49_11030</name>
    <name evidence="4" type="ORF">Q2V20_03720</name>
    <name evidence="2" type="ORF">R8O40_005204</name>
</gene>
<dbReference type="Proteomes" id="UP001285616">
    <property type="component" value="Unassembled WGS sequence"/>
</dbReference>
<dbReference type="AlphaFoldDB" id="A0A066T1N1"/>
<proteinExistence type="predicted"/>
<reference evidence="6 8" key="3">
    <citation type="submission" date="2019-01" db="EMBL/GenBank/DDBJ databases">
        <title>Genomic analysis of febrile catheter-associated UTI E. coli isolates.</title>
        <authorList>
            <person name="Potter R."/>
            <person name="Zou Z."/>
            <person name="Henderson J."/>
            <person name="Dantas G."/>
        </authorList>
    </citation>
    <scope>NUCLEOTIDE SEQUENCE [LARGE SCALE GENOMIC DNA]</scope>
    <source>
        <strain evidence="6 8">29_CAASB</strain>
    </source>
</reference>
<dbReference type="EMBL" id="CP107128">
    <property type="protein sequence ID" value="WLM97963.1"/>
    <property type="molecule type" value="Genomic_DNA"/>
</dbReference>
<reference evidence="3" key="1">
    <citation type="journal article" date="2018" name="Genome Biol.">
        <title>SKESA: strategic k-mer extension for scrupulous assemblies.</title>
        <authorList>
            <person name="Souvorov A."/>
            <person name="Agarwala R."/>
            <person name="Lipman D.J."/>
        </authorList>
    </citation>
    <scope>NUCLEOTIDE SEQUENCE [LARGE SCALE GENOMIC DNA]</scope>
    <source>
        <strain evidence="3">EC00763</strain>
    </source>
</reference>
<dbReference type="Pfam" id="PF05939">
    <property type="entry name" value="Phage_min_tail"/>
    <property type="match status" value="1"/>
</dbReference>
<dbReference type="EMBL" id="JAUKXU010000003">
    <property type="protein sequence ID" value="MDO2573279.1"/>
    <property type="molecule type" value="Genomic_DNA"/>
</dbReference>
<name>A0A066T1N1_ECOLX</name>
<dbReference type="Proteomes" id="UP000854059">
    <property type="component" value="Unassembled WGS sequence"/>
</dbReference>
<dbReference type="Proteomes" id="UP000288730">
    <property type="component" value="Unassembled WGS sequence"/>
</dbReference>
<dbReference type="EMBL" id="WCEW01000179">
    <property type="protein sequence ID" value="MTE92703.1"/>
    <property type="molecule type" value="Genomic_DNA"/>
</dbReference>
<dbReference type="EMBL" id="DABBJX010000041">
    <property type="protein sequence ID" value="HAH4526763.1"/>
    <property type="molecule type" value="Genomic_DNA"/>
</dbReference>
<organism evidence="6 8">
    <name type="scientific">Escherichia coli</name>
    <dbReference type="NCBI Taxonomy" id="562"/>
    <lineage>
        <taxon>Bacteria</taxon>
        <taxon>Pseudomonadati</taxon>
        <taxon>Pseudomonadota</taxon>
        <taxon>Gammaproteobacteria</taxon>
        <taxon>Enterobacterales</taxon>
        <taxon>Enterobacteriaceae</taxon>
        <taxon>Escherichia</taxon>
    </lineage>
</organism>
<dbReference type="RefSeq" id="WP_000807937.1">
    <property type="nucleotide sequence ID" value="NZ_AP021998.1"/>
</dbReference>
<dbReference type="Proteomes" id="UP000486847">
    <property type="component" value="Unassembled WGS sequence"/>
</dbReference>
<reference evidence="1" key="2">
    <citation type="submission" date="2018-05" db="EMBL/GenBank/DDBJ databases">
        <authorList>
            <person name="Ashton P.M."/>
            <person name="Dallman T."/>
            <person name="Nair S."/>
            <person name="De Pinna E."/>
            <person name="Peters T."/>
            <person name="Grant K."/>
        </authorList>
    </citation>
    <scope>NUCLEOTIDE SEQUENCE</scope>
    <source>
        <strain evidence="1">412057</strain>
    </source>
</reference>
<evidence type="ECO:0000313" key="4">
    <source>
        <dbReference type="EMBL" id="MDO2573279.1"/>
    </source>
</evidence>
<reference evidence="4" key="7">
    <citation type="submission" date="2023-07" db="EMBL/GenBank/DDBJ databases">
        <title>High risk of intestinal colonization with ESBL-producing Escherichia coli among soldiers of military contingents in specific geographic regions.</title>
        <authorList>
            <person name="Literacka E."/>
        </authorList>
    </citation>
    <scope>NUCLEOTIDE SEQUENCE</scope>
    <source>
        <strain evidence="4">66</strain>
    </source>
</reference>
<evidence type="ECO:0000313" key="8">
    <source>
        <dbReference type="Proteomes" id="UP000288730"/>
    </source>
</evidence>
<evidence type="ECO:0000313" key="9">
    <source>
        <dbReference type="Proteomes" id="UP000486847"/>
    </source>
</evidence>